<accession>A0ACC0RDP1</accession>
<sequence length="519" mass="54739">MLRLGTGEDLGGIVAVISPAMASNQLLQTVSFTCSILNSLIAGCMSTIPIYGPRLILDIGYTQAQLNAVITVAMISAYLMSPVGGYLCQQLSPRVLSLICGALLGGGYLLTASVFFVSHRPNVEAVGSSFWKVLFAHFMIGSGTSSIQLSALDACAKNLLQSRYKGMLMSVPATAVGVGGIALSQMASHLFMTNQDPGSAPHLDAARFLVLLSSLAMVVGLISAVGLVVVQKEVAMSPVLIIQVEDSHETDDLIPKHQAAATYGTIDEGDASTSASTDASNPGQQACKECENPFFRDQALWWFMGGMALLPGTIAVYLNNLGTITAAMSDDSTDQGSQVVQQITILSTVATVARLTLGVISDRAAPAPELPLGQTSVYRTRFIVLVVPAILVSIGYLLLATPLARSQYSNVALHLCSALLGLGYGCNSAAMPVVAQAWGPESFSIICSWIGLSPAPAIAVWGWLYSFLYEWALDTTRSSQCHEWSCYGIWALASSATAICAAFAWAMSCAQLRSRGINV</sequence>
<keyword evidence="2" id="KW-1185">Reference proteome</keyword>
<evidence type="ECO:0000313" key="2">
    <source>
        <dbReference type="Proteomes" id="UP001065298"/>
    </source>
</evidence>
<proteinExistence type="predicted"/>
<organism evidence="1 2">
    <name type="scientific">Fusarium keratoplasticum</name>
    <dbReference type="NCBI Taxonomy" id="1328300"/>
    <lineage>
        <taxon>Eukaryota</taxon>
        <taxon>Fungi</taxon>
        <taxon>Dikarya</taxon>
        <taxon>Ascomycota</taxon>
        <taxon>Pezizomycotina</taxon>
        <taxon>Sordariomycetes</taxon>
        <taxon>Hypocreomycetidae</taxon>
        <taxon>Hypocreales</taxon>
        <taxon>Nectriaceae</taxon>
        <taxon>Fusarium</taxon>
        <taxon>Fusarium solani species complex</taxon>
    </lineage>
</organism>
<comment type="caution">
    <text evidence="1">The sequence shown here is derived from an EMBL/GenBank/DDBJ whole genome shotgun (WGS) entry which is preliminary data.</text>
</comment>
<evidence type="ECO:0000313" key="1">
    <source>
        <dbReference type="EMBL" id="KAI8683570.1"/>
    </source>
</evidence>
<reference evidence="1" key="1">
    <citation type="submission" date="2022-06" db="EMBL/GenBank/DDBJ databases">
        <title>Fusarium solani species complex genomes reveal bases of compartmentalisation and animal pathogenesis.</title>
        <authorList>
            <person name="Tsai I.J."/>
        </authorList>
    </citation>
    <scope>NUCLEOTIDE SEQUENCE</scope>
    <source>
        <strain evidence="1">Fu6.1</strain>
    </source>
</reference>
<gene>
    <name evidence="1" type="ORF">NCS57_00021600</name>
</gene>
<protein>
    <submittedName>
        <fullName evidence="1">Uncharacterized protein</fullName>
    </submittedName>
</protein>
<dbReference type="Proteomes" id="UP001065298">
    <property type="component" value="Chromosome 1"/>
</dbReference>
<dbReference type="EMBL" id="CM046503">
    <property type="protein sequence ID" value="KAI8683570.1"/>
    <property type="molecule type" value="Genomic_DNA"/>
</dbReference>
<name>A0ACC0RDP1_9HYPO</name>